<feature type="transmembrane region" description="Helical" evidence="1">
    <location>
        <begin position="83"/>
        <end position="104"/>
    </location>
</feature>
<dbReference type="RefSeq" id="WP_153759352.1">
    <property type="nucleotide sequence ID" value="NZ_CP045851.1"/>
</dbReference>
<proteinExistence type="predicted"/>
<gene>
    <name evidence="2" type="ORF">GH723_09145</name>
</gene>
<feature type="transmembrane region" description="Helical" evidence="1">
    <location>
        <begin position="52"/>
        <end position="71"/>
    </location>
</feature>
<accession>A0A5Q2RI76</accession>
<evidence type="ECO:0000256" key="1">
    <source>
        <dbReference type="SAM" id="Phobius"/>
    </source>
</evidence>
<dbReference type="EMBL" id="CP045851">
    <property type="protein sequence ID" value="QGG95244.1"/>
    <property type="molecule type" value="Genomic_DNA"/>
</dbReference>
<evidence type="ECO:0008006" key="4">
    <source>
        <dbReference type="Google" id="ProtNLM"/>
    </source>
</evidence>
<feature type="transmembrane region" description="Helical" evidence="1">
    <location>
        <begin position="110"/>
        <end position="132"/>
    </location>
</feature>
<keyword evidence="1" id="KW-0812">Transmembrane</keyword>
<organism evidence="2 3">
    <name type="scientific">Actinomarinicola tropica</name>
    <dbReference type="NCBI Taxonomy" id="2789776"/>
    <lineage>
        <taxon>Bacteria</taxon>
        <taxon>Bacillati</taxon>
        <taxon>Actinomycetota</taxon>
        <taxon>Acidimicrobiia</taxon>
        <taxon>Acidimicrobiales</taxon>
        <taxon>Iamiaceae</taxon>
        <taxon>Actinomarinicola</taxon>
    </lineage>
</organism>
<reference evidence="2 3" key="1">
    <citation type="submission" date="2019-11" db="EMBL/GenBank/DDBJ databases">
        <authorList>
            <person name="He Y."/>
        </authorList>
    </citation>
    <scope>NUCLEOTIDE SEQUENCE [LARGE SCALE GENOMIC DNA]</scope>
    <source>
        <strain evidence="2 3">SCSIO 58843</strain>
    </source>
</reference>
<dbReference type="Proteomes" id="UP000334019">
    <property type="component" value="Chromosome"/>
</dbReference>
<evidence type="ECO:0000313" key="3">
    <source>
        <dbReference type="Proteomes" id="UP000334019"/>
    </source>
</evidence>
<evidence type="ECO:0000313" key="2">
    <source>
        <dbReference type="EMBL" id="QGG95244.1"/>
    </source>
</evidence>
<dbReference type="AlphaFoldDB" id="A0A5Q2RI76"/>
<keyword evidence="3" id="KW-1185">Reference proteome</keyword>
<keyword evidence="1" id="KW-1133">Transmembrane helix</keyword>
<name>A0A5Q2RI76_9ACTN</name>
<protein>
    <recommendedName>
        <fullName evidence="4">Copper resistance protein D domain-containing protein</fullName>
    </recommendedName>
</protein>
<sequence length="134" mass="13838">MLPVTVDTVRLALHILGATVWVGGQITMLYLLPTVRGLDEAAPAVVARRFNQIAWGGYALLVATGVWHLLVIDVGDRTTAYHVTLGVKLLVVALSGIGVAVHIVGRSKVALAIGGALGFLAAVAALVLGVVLRG</sequence>
<keyword evidence="1" id="KW-0472">Membrane</keyword>
<dbReference type="KEGG" id="atq:GH723_09145"/>
<feature type="transmembrane region" description="Helical" evidence="1">
    <location>
        <begin position="12"/>
        <end position="32"/>
    </location>
</feature>